<dbReference type="PANTHER" id="PTHR24148">
    <property type="entry name" value="ANKYRIN REPEAT DOMAIN-CONTAINING PROTEIN 39 HOMOLOG-RELATED"/>
    <property type="match status" value="1"/>
</dbReference>
<name>A0A8K0SUJ5_9HYPO</name>
<keyword evidence="3" id="KW-1185">Reference proteome</keyword>
<reference evidence="2" key="1">
    <citation type="journal article" date="2021" name="Nat. Commun.">
        <title>Genetic determinants of endophytism in the Arabidopsis root mycobiome.</title>
        <authorList>
            <person name="Mesny F."/>
            <person name="Miyauchi S."/>
            <person name="Thiergart T."/>
            <person name="Pickel B."/>
            <person name="Atanasova L."/>
            <person name="Karlsson M."/>
            <person name="Huettel B."/>
            <person name="Barry K.W."/>
            <person name="Haridas S."/>
            <person name="Chen C."/>
            <person name="Bauer D."/>
            <person name="Andreopoulos W."/>
            <person name="Pangilinan J."/>
            <person name="LaButti K."/>
            <person name="Riley R."/>
            <person name="Lipzen A."/>
            <person name="Clum A."/>
            <person name="Drula E."/>
            <person name="Henrissat B."/>
            <person name="Kohler A."/>
            <person name="Grigoriev I.V."/>
            <person name="Martin F.M."/>
            <person name="Hacquard S."/>
        </authorList>
    </citation>
    <scope>NUCLEOTIDE SEQUENCE</scope>
    <source>
        <strain evidence="2">MPI-CAGE-CH-0235</strain>
    </source>
</reference>
<gene>
    <name evidence="2" type="ORF">B0I35DRAFT_349957</name>
</gene>
<dbReference type="Pfam" id="PF26639">
    <property type="entry name" value="Het-6_barrel"/>
    <property type="match status" value="1"/>
</dbReference>
<accession>A0A8K0SUJ5</accession>
<dbReference type="OrthoDB" id="5416609at2759"/>
<sequence length="679" mass="77490">MPSGRQEWKSFKGVMSRELGRIYDVAVDEFNEYRKASADTKEEQGGEAKDTRQALLDNLLQNSTPYTYETLPLDSIRLLEIHPSELEHKPLQCHLVPISLQDSPGKYEALSYVWGDPDQPKEWIFIDGHAKEIYGTLERILIKLRRTKSVRTLWVDAICIDQSSIEERNKQVPLMGSIYRGAARTVAWLGPVEMRTTEIFTLLQELSAEAQSPPFVQYYGAISSQNRIGTLPLLPGFESKELPLPESAVQEKWGGDMGIWEIIACPWWFRAWTAQELLLSPNLAIAPYFAIRTLEERRSLQQTQPEVYAVHPAENLLHLLLNCRHRVSKDPRDKIYALLGMLDDGQSSPAKKNSLDMVANPDYGNPVVYIYRRISQQCIEQTGSLDIIGVCPPSTRRGLPSWVTDWSITSKATHPLMSDSLNRPRLTHATRGSKAKPRFPADAVTIILDAYELTTVVEVSEVLPPILWYMGINGDSDGAGEEETYDFKREMKETWAEMSTYLHNQAQYWKMIFEWERFAARRQPQNPTNQPEWIYWQTLCAGTYTDGDPQRTVEQYNAWLETLEVVRTAERRYKGLASKITPFRYSMNSKSWKGFSEFACYLECAHSRRLGWAADGWLCLLPEGTEPGDRVILAEGGRVPLVIRPDGDGYNMLIGEAYIQGIMDGEVFDRDKCHDVKIC</sequence>
<evidence type="ECO:0000259" key="1">
    <source>
        <dbReference type="Pfam" id="PF06985"/>
    </source>
</evidence>
<dbReference type="InterPro" id="IPR052895">
    <property type="entry name" value="HetReg/Transcr_Mod"/>
</dbReference>
<dbReference type="Pfam" id="PF06985">
    <property type="entry name" value="HET"/>
    <property type="match status" value="1"/>
</dbReference>
<organism evidence="2 3">
    <name type="scientific">Stachybotrys elegans</name>
    <dbReference type="NCBI Taxonomy" id="80388"/>
    <lineage>
        <taxon>Eukaryota</taxon>
        <taxon>Fungi</taxon>
        <taxon>Dikarya</taxon>
        <taxon>Ascomycota</taxon>
        <taxon>Pezizomycotina</taxon>
        <taxon>Sordariomycetes</taxon>
        <taxon>Hypocreomycetidae</taxon>
        <taxon>Hypocreales</taxon>
        <taxon>Stachybotryaceae</taxon>
        <taxon>Stachybotrys</taxon>
    </lineage>
</organism>
<protein>
    <submittedName>
        <fullName evidence="2">Heterokaryon incompatibility protein-domain-containing protein</fullName>
    </submittedName>
</protein>
<evidence type="ECO:0000313" key="3">
    <source>
        <dbReference type="Proteomes" id="UP000813444"/>
    </source>
</evidence>
<dbReference type="Proteomes" id="UP000813444">
    <property type="component" value="Unassembled WGS sequence"/>
</dbReference>
<dbReference type="InterPro" id="IPR010730">
    <property type="entry name" value="HET"/>
</dbReference>
<evidence type="ECO:0000313" key="2">
    <source>
        <dbReference type="EMBL" id="KAH7323153.1"/>
    </source>
</evidence>
<dbReference type="EMBL" id="JAGPNK010000004">
    <property type="protein sequence ID" value="KAH7323153.1"/>
    <property type="molecule type" value="Genomic_DNA"/>
</dbReference>
<comment type="caution">
    <text evidence="2">The sequence shown here is derived from an EMBL/GenBank/DDBJ whole genome shotgun (WGS) entry which is preliminary data.</text>
</comment>
<feature type="domain" description="Heterokaryon incompatibility" evidence="1">
    <location>
        <begin position="107"/>
        <end position="276"/>
    </location>
</feature>
<dbReference type="PANTHER" id="PTHR24148:SF64">
    <property type="entry name" value="HETEROKARYON INCOMPATIBILITY DOMAIN-CONTAINING PROTEIN"/>
    <property type="match status" value="1"/>
</dbReference>
<dbReference type="AlphaFoldDB" id="A0A8K0SUJ5"/>
<proteinExistence type="predicted"/>